<organism evidence="5 6">
    <name type="scientific">Patiria miniata</name>
    <name type="common">Bat star</name>
    <name type="synonym">Asterina miniata</name>
    <dbReference type="NCBI Taxonomy" id="46514"/>
    <lineage>
        <taxon>Eukaryota</taxon>
        <taxon>Metazoa</taxon>
        <taxon>Echinodermata</taxon>
        <taxon>Eleutherozoa</taxon>
        <taxon>Asterozoa</taxon>
        <taxon>Asteroidea</taxon>
        <taxon>Valvatacea</taxon>
        <taxon>Valvatida</taxon>
        <taxon>Asterinidae</taxon>
        <taxon>Patiria</taxon>
    </lineage>
</organism>
<dbReference type="PANTHER" id="PTHR46439:SF3">
    <property type="entry name" value="RE54525P"/>
    <property type="match status" value="1"/>
</dbReference>
<sequence length="802" mass="88614">MYSLVSRRGRCVCLLFLVAIITFCRAQELSSSSSSSSGDGYPAHLPCMDNHRRIYFHGETLKTTRCSSCTCNNSTLSCMFESCGPATCDNPVGFPGVCCPVCPYNITVTDVEPEVAPGTSIQQGTENEIILDLNVGYLNTRETTSIEGEGLWTTKMWMSTFEDGSNELSGTVVEEALTEGQQSKNLKKSLAELFRIPVIRYTFDLTDHSCDDAKYVCAKFNKGPNAEVQKEYLDYHFKAVPTEEVLTGCTEITECRALLPCKDNSNWISLHGETYKMTKCSSCTCNNGILSCMIESCPPAHCRNPMRFADVCCRVCPYNITVTDVEPEVAPGTSIQQETENEIILDLNVGYLNTRETTSIEGEGLWTTKMWMSTFEDGSNELSGTVVEEALTEGQQSKNLKKSSAELFRIPGIRYTFDLTDHSCDDAKYVCAKFNKGPNAEVEKDYLDYHFKAVPTEEVLTGCTEITDCRVFERYPQRLPCMDNSNRTSLHGETYKLSTCSSCTCNNAILSCMFESCLEPTTCRNPMGFPGVCCRVCPYNVTVNQVTPVLPGSQSIQEGRAENDLSVNLDVLYANTRETTSVAGQSLWKSSMWMSSQEDGAVQLPGTLVEQVLTEGQQSQDLKKRGFFSRNFNINDIRYQVDMSDLTCDEARYLCAKFMKGDNPEVQKSFLEFHFEARPSEDVLTGCSPIEDCKGIPTSLSGSKIAGLLRIGMKVVRGSDWKWGDQDGSPPGEGSIVSELRSDGWITVRWDATGRREGYRMGAGGKYDLKLVDPASLDGSDRLANGDDEFSGGAIPHEGSGL</sequence>
<feature type="domain" description="VWFC" evidence="3">
    <location>
        <begin position="479"/>
        <end position="538"/>
    </location>
</feature>
<evidence type="ECO:0000256" key="1">
    <source>
        <dbReference type="SAM" id="MobiDB-lite"/>
    </source>
</evidence>
<feature type="region of interest" description="Disordered" evidence="1">
    <location>
        <begin position="780"/>
        <end position="802"/>
    </location>
</feature>
<evidence type="ECO:0000313" key="5">
    <source>
        <dbReference type="EnsemblMetazoa" id="XP_038045195.1"/>
    </source>
</evidence>
<evidence type="ECO:0000256" key="2">
    <source>
        <dbReference type="SAM" id="SignalP"/>
    </source>
</evidence>
<dbReference type="OMA" id="WQTAMWL"/>
<dbReference type="Gene3D" id="6.20.200.20">
    <property type="match status" value="2"/>
</dbReference>
<feature type="domain" description="MIB/HERC2" evidence="4">
    <location>
        <begin position="700"/>
        <end position="775"/>
    </location>
</feature>
<evidence type="ECO:0000259" key="3">
    <source>
        <dbReference type="PROSITE" id="PS50184"/>
    </source>
</evidence>
<name>A0A913Z3B1_PATMI</name>
<proteinExistence type="predicted"/>
<dbReference type="GO" id="GO:0046872">
    <property type="term" value="F:metal ion binding"/>
    <property type="evidence" value="ECO:0007669"/>
    <property type="project" value="InterPro"/>
</dbReference>
<dbReference type="SMART" id="SM00214">
    <property type="entry name" value="VWC"/>
    <property type="match status" value="3"/>
</dbReference>
<reference evidence="5" key="1">
    <citation type="submission" date="2022-11" db="UniProtKB">
        <authorList>
            <consortium name="EnsemblMetazoa"/>
        </authorList>
    </citation>
    <scope>IDENTIFICATION</scope>
</reference>
<keyword evidence="6" id="KW-1185">Reference proteome</keyword>
<feature type="domain" description="VWFC" evidence="3">
    <location>
        <begin position="45"/>
        <end position="103"/>
    </location>
</feature>
<dbReference type="GeneID" id="119719775"/>
<evidence type="ECO:0000313" key="6">
    <source>
        <dbReference type="Proteomes" id="UP000887568"/>
    </source>
</evidence>
<dbReference type="Gene3D" id="2.30.30.40">
    <property type="entry name" value="SH3 Domains"/>
    <property type="match status" value="1"/>
</dbReference>
<dbReference type="AlphaFoldDB" id="A0A913Z3B1"/>
<evidence type="ECO:0000259" key="4">
    <source>
        <dbReference type="PROSITE" id="PS51416"/>
    </source>
</evidence>
<dbReference type="InterPro" id="IPR010606">
    <property type="entry name" value="Mib_Herc2"/>
</dbReference>
<dbReference type="Pfam" id="PF23334">
    <property type="entry name" value="VWC2L_2nd"/>
    <property type="match status" value="2"/>
</dbReference>
<dbReference type="Pfam" id="PF06701">
    <property type="entry name" value="MIB_HERC2"/>
    <property type="match status" value="1"/>
</dbReference>
<dbReference type="InterPro" id="IPR052624">
    <property type="entry name" value="CRIM1"/>
</dbReference>
<protein>
    <submittedName>
        <fullName evidence="5">Uncharacterized protein</fullName>
    </submittedName>
</protein>
<accession>A0A913Z3B1</accession>
<keyword evidence="2" id="KW-0732">Signal</keyword>
<dbReference type="GO" id="GO:0016567">
    <property type="term" value="P:protein ubiquitination"/>
    <property type="evidence" value="ECO:0007669"/>
    <property type="project" value="InterPro"/>
</dbReference>
<dbReference type="SUPFAM" id="SSF159034">
    <property type="entry name" value="Mib/herc2 domain-like"/>
    <property type="match status" value="1"/>
</dbReference>
<feature type="chain" id="PRO_5037884855" evidence="2">
    <location>
        <begin position="27"/>
        <end position="802"/>
    </location>
</feature>
<dbReference type="PANTHER" id="PTHR46439">
    <property type="entry name" value="CYSTEINE-RICH MOTOR NEURON 1 PROTEIN"/>
    <property type="match status" value="1"/>
</dbReference>
<dbReference type="PROSITE" id="PS50184">
    <property type="entry name" value="VWFC_2"/>
    <property type="match status" value="2"/>
</dbReference>
<feature type="signal peptide" evidence="2">
    <location>
        <begin position="1"/>
        <end position="26"/>
    </location>
</feature>
<dbReference type="PROSITE" id="PS51416">
    <property type="entry name" value="MIB_HERC2"/>
    <property type="match status" value="1"/>
</dbReference>
<dbReference type="OrthoDB" id="239701at2759"/>
<dbReference type="InterPro" id="IPR037252">
    <property type="entry name" value="Mib_Herc2_sf"/>
</dbReference>
<dbReference type="Proteomes" id="UP000887568">
    <property type="component" value="Unplaced"/>
</dbReference>
<dbReference type="RefSeq" id="XP_038045195.1">
    <property type="nucleotide sequence ID" value="XM_038189267.1"/>
</dbReference>
<dbReference type="SUPFAM" id="SSF57603">
    <property type="entry name" value="FnI-like domain"/>
    <property type="match status" value="3"/>
</dbReference>
<dbReference type="EnsemblMetazoa" id="XM_038189267.1">
    <property type="protein sequence ID" value="XP_038045195.1"/>
    <property type="gene ID" value="LOC119719775"/>
</dbReference>
<dbReference type="GO" id="GO:0004842">
    <property type="term" value="F:ubiquitin-protein transferase activity"/>
    <property type="evidence" value="ECO:0007669"/>
    <property type="project" value="InterPro"/>
</dbReference>
<dbReference type="InterPro" id="IPR001007">
    <property type="entry name" value="VWF_dom"/>
</dbReference>